<accession>A0ABW0R5C2</accession>
<dbReference type="EC" id="2.7.11.1" evidence="1"/>
<dbReference type="SMART" id="SM00220">
    <property type="entry name" value="S_TKc"/>
    <property type="match status" value="1"/>
</dbReference>
<evidence type="ECO:0000259" key="8">
    <source>
        <dbReference type="PROSITE" id="PS50011"/>
    </source>
</evidence>
<evidence type="ECO:0000256" key="1">
    <source>
        <dbReference type="ARBA" id="ARBA00012513"/>
    </source>
</evidence>
<evidence type="ECO:0000313" key="10">
    <source>
        <dbReference type="Proteomes" id="UP001596108"/>
    </source>
</evidence>
<keyword evidence="3" id="KW-0808">Transferase</keyword>
<dbReference type="PROSITE" id="PS50011">
    <property type="entry name" value="PROTEIN_KINASE_DOM"/>
    <property type="match status" value="1"/>
</dbReference>
<dbReference type="InterPro" id="IPR017441">
    <property type="entry name" value="Protein_kinase_ATP_BS"/>
</dbReference>
<dbReference type="PROSITE" id="PS00107">
    <property type="entry name" value="PROTEIN_KINASE_ATP"/>
    <property type="match status" value="1"/>
</dbReference>
<evidence type="ECO:0000256" key="5">
    <source>
        <dbReference type="ARBA" id="ARBA00022777"/>
    </source>
</evidence>
<keyword evidence="4 7" id="KW-0547">Nucleotide-binding</keyword>
<gene>
    <name evidence="9" type="ORF">ACFPQ4_16330</name>
</gene>
<dbReference type="Pfam" id="PF00069">
    <property type="entry name" value="Pkinase"/>
    <property type="match status" value="1"/>
</dbReference>
<dbReference type="Proteomes" id="UP001596108">
    <property type="component" value="Unassembled WGS sequence"/>
</dbReference>
<keyword evidence="10" id="KW-1185">Reference proteome</keyword>
<dbReference type="SUPFAM" id="SSF56112">
    <property type="entry name" value="Protein kinase-like (PK-like)"/>
    <property type="match status" value="1"/>
</dbReference>
<reference evidence="10" key="1">
    <citation type="journal article" date="2019" name="Int. J. Syst. Evol. Microbiol.">
        <title>The Global Catalogue of Microorganisms (GCM) 10K type strain sequencing project: providing services to taxonomists for standard genome sequencing and annotation.</title>
        <authorList>
            <consortium name="The Broad Institute Genomics Platform"/>
            <consortium name="The Broad Institute Genome Sequencing Center for Infectious Disease"/>
            <person name="Wu L."/>
            <person name="Ma J."/>
        </authorList>
    </citation>
    <scope>NUCLEOTIDE SEQUENCE [LARGE SCALE GENOMIC DNA]</scope>
    <source>
        <strain evidence="10">CGMCC 1.18578</strain>
    </source>
</reference>
<evidence type="ECO:0000313" key="9">
    <source>
        <dbReference type="EMBL" id="MFC5530997.1"/>
    </source>
</evidence>
<keyword evidence="5 9" id="KW-0418">Kinase</keyword>
<feature type="domain" description="Protein kinase" evidence="8">
    <location>
        <begin position="98"/>
        <end position="380"/>
    </location>
</feature>
<evidence type="ECO:0000256" key="6">
    <source>
        <dbReference type="ARBA" id="ARBA00022840"/>
    </source>
</evidence>
<dbReference type="InterPro" id="IPR050339">
    <property type="entry name" value="CC_SR_Kinase"/>
</dbReference>
<name>A0ABW0R5C2_9BACL</name>
<comment type="caution">
    <text evidence="9">The sequence shown here is derived from an EMBL/GenBank/DDBJ whole genome shotgun (WGS) entry which is preliminary data.</text>
</comment>
<evidence type="ECO:0000256" key="4">
    <source>
        <dbReference type="ARBA" id="ARBA00022741"/>
    </source>
</evidence>
<dbReference type="InterPro" id="IPR000719">
    <property type="entry name" value="Prot_kinase_dom"/>
</dbReference>
<dbReference type="RefSeq" id="WP_378112943.1">
    <property type="nucleotide sequence ID" value="NZ_JBHSNC010000049.1"/>
</dbReference>
<organism evidence="9 10">
    <name type="scientific">Cohnella yongneupensis</name>
    <dbReference type="NCBI Taxonomy" id="425006"/>
    <lineage>
        <taxon>Bacteria</taxon>
        <taxon>Bacillati</taxon>
        <taxon>Bacillota</taxon>
        <taxon>Bacilli</taxon>
        <taxon>Bacillales</taxon>
        <taxon>Paenibacillaceae</taxon>
        <taxon>Cohnella</taxon>
    </lineage>
</organism>
<feature type="binding site" evidence="7">
    <location>
        <position position="127"/>
    </location>
    <ligand>
        <name>ATP</name>
        <dbReference type="ChEBI" id="CHEBI:30616"/>
    </ligand>
</feature>
<keyword evidence="6 7" id="KW-0067">ATP-binding</keyword>
<evidence type="ECO:0000256" key="2">
    <source>
        <dbReference type="ARBA" id="ARBA00022527"/>
    </source>
</evidence>
<evidence type="ECO:0000256" key="7">
    <source>
        <dbReference type="PROSITE-ProRule" id="PRU10141"/>
    </source>
</evidence>
<proteinExistence type="predicted"/>
<dbReference type="InterPro" id="IPR011009">
    <property type="entry name" value="Kinase-like_dom_sf"/>
</dbReference>
<sequence>MYQVIKMESDNGISKEIPIAMTSTWSVALTEFINLILEQKKKRIKNEKILRTCYILKDGMTLDNIDFTIVENTVIAVRQDENIVNINTEELHFNLINRKIRGLLGSGANGVVLECEDPTLQVSLALKLWLQIDDEDKPLYEVRKQTVAGETNPNVVKVRYASKLNDYLFAEFDLIEGKTLEKWLRKKPPLRTRLRVGKKIITTLDQIHDQNIYHGDLHLDNVIVTPDENIKILDFGTSRTNTREFKELSDTRAAWLLTQTISKLLPEIHEYEDLISDPAIRYFLRVTEWTKVRKYHYTDGNKTSADYVNASLDFIIEFLWADAFLFNSGANDVPLLFDLSGLLIKSPFIDIMKLLAYFIEHCSEKSIKVFFSGLFQHSYFNESDELGIEIEDFFDEINQKIVVDMNEFDPITYYNFLMQLFSDDKEGYKKWRKIIGQMIKKRKGVVSLVM</sequence>
<dbReference type="PANTHER" id="PTHR11042:SF160">
    <property type="entry name" value="EUKARYOTIC TRANSLATION INITIATION FACTOR 2-ALPHA KINASE 1"/>
    <property type="match status" value="1"/>
</dbReference>
<keyword evidence="2" id="KW-0723">Serine/threonine-protein kinase</keyword>
<dbReference type="Gene3D" id="1.10.510.10">
    <property type="entry name" value="Transferase(Phosphotransferase) domain 1"/>
    <property type="match status" value="1"/>
</dbReference>
<dbReference type="EMBL" id="JBHSNC010000049">
    <property type="protein sequence ID" value="MFC5530997.1"/>
    <property type="molecule type" value="Genomic_DNA"/>
</dbReference>
<evidence type="ECO:0000256" key="3">
    <source>
        <dbReference type="ARBA" id="ARBA00022679"/>
    </source>
</evidence>
<dbReference type="GO" id="GO:0016301">
    <property type="term" value="F:kinase activity"/>
    <property type="evidence" value="ECO:0007669"/>
    <property type="project" value="UniProtKB-KW"/>
</dbReference>
<dbReference type="PANTHER" id="PTHR11042">
    <property type="entry name" value="EUKARYOTIC TRANSLATION INITIATION FACTOR 2-ALPHA KINASE EIF2-ALPHA KINASE -RELATED"/>
    <property type="match status" value="1"/>
</dbReference>
<protein>
    <recommendedName>
        <fullName evidence="1">non-specific serine/threonine protein kinase</fullName>
        <ecNumber evidence="1">2.7.11.1</ecNumber>
    </recommendedName>
</protein>